<name>A0A2S7KR66_9FLAO</name>
<protein>
    <submittedName>
        <fullName evidence="1">Uncharacterized protein</fullName>
    </submittedName>
</protein>
<sequence length="115" mass="13720">MKKIIKVHLRTVKENGMGLMDQDYYHDKMTINHGRLEYADEDWYAAEFETEEELVTIIITGQDIPPDWDDTPGHHMEIKVYVLDAAEERDIDFHDDEPLLVDGRFRFEWTFEEES</sequence>
<reference evidence="1 2" key="1">
    <citation type="submission" date="2016-11" db="EMBL/GenBank/DDBJ databases">
        <title>Trade-off between light-utilization and light-protection in marine flavobacteria.</title>
        <authorList>
            <person name="Kumagai Y."/>
        </authorList>
    </citation>
    <scope>NUCLEOTIDE SEQUENCE [LARGE SCALE GENOMIC DNA]</scope>
    <source>
        <strain evidence="1 2">NBRC 107741</strain>
    </source>
</reference>
<accession>A0A2S7KR66</accession>
<dbReference type="EMBL" id="MQUB01000001">
    <property type="protein sequence ID" value="PQB05097.1"/>
    <property type="molecule type" value="Genomic_DNA"/>
</dbReference>
<dbReference type="AlphaFoldDB" id="A0A2S7KR66"/>
<gene>
    <name evidence="1" type="ORF">BST85_09475</name>
</gene>
<comment type="caution">
    <text evidence="1">The sequence shown here is derived from an EMBL/GenBank/DDBJ whole genome shotgun (WGS) entry which is preliminary data.</text>
</comment>
<organism evidence="1 2">
    <name type="scientific">Aureitalea marina</name>
    <dbReference type="NCBI Taxonomy" id="930804"/>
    <lineage>
        <taxon>Bacteria</taxon>
        <taxon>Pseudomonadati</taxon>
        <taxon>Bacteroidota</taxon>
        <taxon>Flavobacteriia</taxon>
        <taxon>Flavobacteriales</taxon>
        <taxon>Flavobacteriaceae</taxon>
        <taxon>Aureitalea</taxon>
    </lineage>
</organism>
<dbReference type="OrthoDB" id="1434322at2"/>
<dbReference type="Proteomes" id="UP000239800">
    <property type="component" value="Unassembled WGS sequence"/>
</dbReference>
<evidence type="ECO:0000313" key="2">
    <source>
        <dbReference type="Proteomes" id="UP000239800"/>
    </source>
</evidence>
<keyword evidence="2" id="KW-1185">Reference proteome</keyword>
<proteinExistence type="predicted"/>
<dbReference type="RefSeq" id="WP_104813029.1">
    <property type="nucleotide sequence ID" value="NZ_MQUB01000001.1"/>
</dbReference>
<evidence type="ECO:0000313" key="1">
    <source>
        <dbReference type="EMBL" id="PQB05097.1"/>
    </source>
</evidence>